<keyword evidence="10" id="KW-1185">Reference proteome</keyword>
<dbReference type="EC" id="3.1.2.20" evidence="5"/>
<evidence type="ECO:0000313" key="9">
    <source>
        <dbReference type="EMBL" id="RTR12460.1"/>
    </source>
</evidence>
<dbReference type="InterPro" id="IPR006683">
    <property type="entry name" value="Thioestr_dom"/>
</dbReference>
<comment type="similarity">
    <text evidence="4">Belongs to the YigI thioesterase family.</text>
</comment>
<gene>
    <name evidence="9" type="ORF">EJ903_25455</name>
</gene>
<proteinExistence type="inferred from homology"/>
<keyword evidence="1" id="KW-0378">Hydrolase</keyword>
<evidence type="ECO:0000256" key="1">
    <source>
        <dbReference type="ARBA" id="ARBA00022801"/>
    </source>
</evidence>
<evidence type="ECO:0000259" key="8">
    <source>
        <dbReference type="Pfam" id="PF03061"/>
    </source>
</evidence>
<dbReference type="GO" id="GO:0047617">
    <property type="term" value="F:fatty acyl-CoA hydrolase activity"/>
    <property type="evidence" value="ECO:0007669"/>
    <property type="project" value="UniProtKB-EC"/>
</dbReference>
<dbReference type="Gene3D" id="3.10.129.10">
    <property type="entry name" value="Hotdog Thioesterase"/>
    <property type="match status" value="1"/>
</dbReference>
<dbReference type="EMBL" id="RXMA01000055">
    <property type="protein sequence ID" value="RTR12460.1"/>
    <property type="molecule type" value="Genomic_DNA"/>
</dbReference>
<dbReference type="InterPro" id="IPR029069">
    <property type="entry name" value="HotDog_dom_sf"/>
</dbReference>
<comment type="catalytic activity">
    <reaction evidence="2">
        <text>a fatty acyl-CoA + H2O = a fatty acid + CoA + H(+)</text>
        <dbReference type="Rhea" id="RHEA:16781"/>
        <dbReference type="ChEBI" id="CHEBI:15377"/>
        <dbReference type="ChEBI" id="CHEBI:15378"/>
        <dbReference type="ChEBI" id="CHEBI:28868"/>
        <dbReference type="ChEBI" id="CHEBI:57287"/>
        <dbReference type="ChEBI" id="CHEBI:77636"/>
        <dbReference type="EC" id="3.1.2.20"/>
    </reaction>
</comment>
<dbReference type="Pfam" id="PF03061">
    <property type="entry name" value="4HBT"/>
    <property type="match status" value="1"/>
</dbReference>
<evidence type="ECO:0000256" key="4">
    <source>
        <dbReference type="ARBA" id="ARBA00038381"/>
    </source>
</evidence>
<sequence>MTATPDADPFARVRDSFDRQAFMRTLDARLTQVGAGRCEAVMPIQPAFGQQHGFLHGAVVTALSDSAAGHAALSLMPPGASVLAIEYKQNFFAPATGDRLIARAEVVRAGKTVSVVTAHAFTVTNGVEKPVALLVATMMTMRDAA</sequence>
<accession>A0A3S0K6Y1</accession>
<evidence type="ECO:0000256" key="7">
    <source>
        <dbReference type="ARBA" id="ARBA00048062"/>
    </source>
</evidence>
<evidence type="ECO:0000256" key="5">
    <source>
        <dbReference type="ARBA" id="ARBA00038894"/>
    </source>
</evidence>
<evidence type="ECO:0000313" key="10">
    <source>
        <dbReference type="Proteomes" id="UP000277007"/>
    </source>
</evidence>
<name>A0A3S0K6Y1_9PROT</name>
<organism evidence="9 10">
    <name type="scientific">Azospirillum griseum</name>
    <dbReference type="NCBI Taxonomy" id="2496639"/>
    <lineage>
        <taxon>Bacteria</taxon>
        <taxon>Pseudomonadati</taxon>
        <taxon>Pseudomonadota</taxon>
        <taxon>Alphaproteobacteria</taxon>
        <taxon>Rhodospirillales</taxon>
        <taxon>Azospirillaceae</taxon>
        <taxon>Azospirillum</taxon>
    </lineage>
</organism>
<evidence type="ECO:0000256" key="2">
    <source>
        <dbReference type="ARBA" id="ARBA00035880"/>
    </source>
</evidence>
<reference evidence="9 10" key="1">
    <citation type="submission" date="2018-12" db="EMBL/GenBank/DDBJ databases">
        <authorList>
            <person name="Yang Y."/>
        </authorList>
    </citation>
    <scope>NUCLEOTIDE SEQUENCE [LARGE SCALE GENOMIC DNA]</scope>
    <source>
        <strain evidence="9 10">L-25-5w-1</strain>
    </source>
</reference>
<dbReference type="NCBIfam" id="TIGR00369">
    <property type="entry name" value="unchar_dom_1"/>
    <property type="match status" value="1"/>
</dbReference>
<protein>
    <recommendedName>
        <fullName evidence="6">Medium/long-chain acyl-CoA thioesterase YigI</fullName>
        <ecNumber evidence="5">3.1.2.20</ecNumber>
    </recommendedName>
</protein>
<evidence type="ECO:0000256" key="6">
    <source>
        <dbReference type="ARBA" id="ARBA00040062"/>
    </source>
</evidence>
<dbReference type="OrthoDB" id="9806185at2"/>
<dbReference type="AlphaFoldDB" id="A0A3S0K6Y1"/>
<comment type="catalytic activity">
    <reaction evidence="7">
        <text>a medium-chain fatty acyl-CoA + H2O = a medium-chain fatty acid + CoA + H(+)</text>
        <dbReference type="Rhea" id="RHEA:68184"/>
        <dbReference type="ChEBI" id="CHEBI:15377"/>
        <dbReference type="ChEBI" id="CHEBI:15378"/>
        <dbReference type="ChEBI" id="CHEBI:57287"/>
        <dbReference type="ChEBI" id="CHEBI:59558"/>
        <dbReference type="ChEBI" id="CHEBI:90546"/>
    </reaction>
</comment>
<comment type="caution">
    <text evidence="9">The sequence shown here is derived from an EMBL/GenBank/DDBJ whole genome shotgun (WGS) entry which is preliminary data.</text>
</comment>
<dbReference type="PANTHER" id="PTHR43240">
    <property type="entry name" value="1,4-DIHYDROXY-2-NAPHTHOYL-COA THIOESTERASE 1"/>
    <property type="match status" value="1"/>
</dbReference>
<dbReference type="InterPro" id="IPR003736">
    <property type="entry name" value="PAAI_dom"/>
</dbReference>
<comment type="catalytic activity">
    <reaction evidence="3">
        <text>a long-chain fatty acyl-CoA + H2O = a long-chain fatty acid + CoA + H(+)</text>
        <dbReference type="Rhea" id="RHEA:67680"/>
        <dbReference type="ChEBI" id="CHEBI:15377"/>
        <dbReference type="ChEBI" id="CHEBI:15378"/>
        <dbReference type="ChEBI" id="CHEBI:57287"/>
        <dbReference type="ChEBI" id="CHEBI:57560"/>
        <dbReference type="ChEBI" id="CHEBI:83139"/>
    </reaction>
</comment>
<dbReference type="SUPFAM" id="SSF54637">
    <property type="entry name" value="Thioesterase/thiol ester dehydrase-isomerase"/>
    <property type="match status" value="1"/>
</dbReference>
<dbReference type="CDD" id="cd03443">
    <property type="entry name" value="PaaI_thioesterase"/>
    <property type="match status" value="1"/>
</dbReference>
<feature type="domain" description="Thioesterase" evidence="8">
    <location>
        <begin position="52"/>
        <end position="126"/>
    </location>
</feature>
<evidence type="ECO:0000256" key="3">
    <source>
        <dbReference type="ARBA" id="ARBA00036002"/>
    </source>
</evidence>
<dbReference type="PANTHER" id="PTHR43240:SF20">
    <property type="entry name" value="MEDIUM_LONG-CHAIN ACYL-COA THIOESTERASE YIGI"/>
    <property type="match status" value="1"/>
</dbReference>
<dbReference type="Proteomes" id="UP000277007">
    <property type="component" value="Unassembled WGS sequence"/>
</dbReference>